<evidence type="ECO:0000313" key="3">
    <source>
        <dbReference type="Proteomes" id="UP000288805"/>
    </source>
</evidence>
<organism evidence="2 3">
    <name type="scientific">Vitis vinifera</name>
    <name type="common">Grape</name>
    <dbReference type="NCBI Taxonomy" id="29760"/>
    <lineage>
        <taxon>Eukaryota</taxon>
        <taxon>Viridiplantae</taxon>
        <taxon>Streptophyta</taxon>
        <taxon>Embryophyta</taxon>
        <taxon>Tracheophyta</taxon>
        <taxon>Spermatophyta</taxon>
        <taxon>Magnoliopsida</taxon>
        <taxon>eudicotyledons</taxon>
        <taxon>Gunneridae</taxon>
        <taxon>Pentapetalae</taxon>
        <taxon>rosids</taxon>
        <taxon>Vitales</taxon>
        <taxon>Vitaceae</taxon>
        <taxon>Viteae</taxon>
        <taxon>Vitis</taxon>
    </lineage>
</organism>
<protein>
    <submittedName>
        <fullName evidence="2">Uncharacterized protein</fullName>
    </submittedName>
</protein>
<gene>
    <name evidence="2" type="ORF">CK203_032278</name>
</gene>
<dbReference type="Proteomes" id="UP000288805">
    <property type="component" value="Unassembled WGS sequence"/>
</dbReference>
<evidence type="ECO:0000256" key="1">
    <source>
        <dbReference type="SAM" id="Phobius"/>
    </source>
</evidence>
<feature type="transmembrane region" description="Helical" evidence="1">
    <location>
        <begin position="28"/>
        <end position="49"/>
    </location>
</feature>
<keyword evidence="1" id="KW-0812">Transmembrane</keyword>
<keyword evidence="1" id="KW-1133">Transmembrane helix</keyword>
<proteinExistence type="predicted"/>
<accession>A0A438IJT3</accession>
<reference evidence="2 3" key="1">
    <citation type="journal article" date="2018" name="PLoS Genet.">
        <title>Population sequencing reveals clonal diversity and ancestral inbreeding in the grapevine cultivar Chardonnay.</title>
        <authorList>
            <person name="Roach M.J."/>
            <person name="Johnson D.L."/>
            <person name="Bohlmann J."/>
            <person name="van Vuuren H.J."/>
            <person name="Jones S.J."/>
            <person name="Pretorius I.S."/>
            <person name="Schmidt S.A."/>
            <person name="Borneman A.R."/>
        </authorList>
    </citation>
    <scope>NUCLEOTIDE SEQUENCE [LARGE SCALE GENOMIC DNA]</scope>
    <source>
        <strain evidence="3">cv. Chardonnay</strain>
        <tissue evidence="2">Leaf</tissue>
    </source>
</reference>
<comment type="caution">
    <text evidence="2">The sequence shown here is derived from an EMBL/GenBank/DDBJ whole genome shotgun (WGS) entry which is preliminary data.</text>
</comment>
<dbReference type="EMBL" id="QGNW01000104">
    <property type="protein sequence ID" value="RVW96978.1"/>
    <property type="molecule type" value="Genomic_DNA"/>
</dbReference>
<evidence type="ECO:0000313" key="2">
    <source>
        <dbReference type="EMBL" id="RVW96978.1"/>
    </source>
</evidence>
<name>A0A438IJT3_VITVI</name>
<dbReference type="AlphaFoldDB" id="A0A438IJT3"/>
<sequence>MSSCQSPGTPLPSPSCHSRDNSRFLRDYAATQINAFLWISLIAVTLLLLRKLFKLFALWAKGSRISGLPCPSFYGHSKLISETNLTGEAWFTGLCRFLGIQVAEALGCVWLLRKYRREYSNDGFLSKDVWVGCLLSESHNKYGSVVKLWLGPTQLLVSIKDPVLIKEMLLKAEDKLPLTGRAFQLAFGPSSLFSSSFDKASLNCSLCQGRRRSLQLSLVLEHSSVVLESDILKWGFTPLWSETMRLMLNYEG</sequence>
<keyword evidence="1" id="KW-0472">Membrane</keyword>